<gene>
    <name evidence="2" type="ORF">AC578_10050</name>
</gene>
<evidence type="ECO:0000313" key="2">
    <source>
        <dbReference type="EMBL" id="KXS98663.1"/>
    </source>
</evidence>
<feature type="domain" description="RNase III" evidence="1">
    <location>
        <begin position="12"/>
        <end position="127"/>
    </location>
</feature>
<dbReference type="SMART" id="SM00535">
    <property type="entry name" value="RIBOc"/>
    <property type="match status" value="1"/>
</dbReference>
<dbReference type="EMBL" id="LFZN01000109">
    <property type="protein sequence ID" value="KXS98663.1"/>
    <property type="molecule type" value="Genomic_DNA"/>
</dbReference>
<keyword evidence="3" id="KW-1185">Reference proteome</keyword>
<accession>A0A139H870</accession>
<dbReference type="PROSITE" id="PS50142">
    <property type="entry name" value="RNASE_3_2"/>
    <property type="match status" value="1"/>
</dbReference>
<sequence length="147" mass="16353">MSQSFAVTKLAIKEMTGYEFQKDDLLKEALDTTGLRSPESNQRLAMLGDRLMGLIVTDLWYPTGAKRGRADYLLQRICNNHNLGKAGFRHSLPEHIVVHPGHRGEVSRKMVANTVEAILGAIWVDSEKDMEAVKSAMIEMELDPTGA</sequence>
<dbReference type="Gene3D" id="1.10.1520.10">
    <property type="entry name" value="Ribonuclease III domain"/>
    <property type="match status" value="1"/>
</dbReference>
<dbReference type="Proteomes" id="UP000070133">
    <property type="component" value="Unassembled WGS sequence"/>
</dbReference>
<comment type="caution">
    <text evidence="2">The sequence shown here is derived from an EMBL/GenBank/DDBJ whole genome shotgun (WGS) entry which is preliminary data.</text>
</comment>
<organism evidence="2 3">
    <name type="scientific">Pseudocercospora eumusae</name>
    <dbReference type="NCBI Taxonomy" id="321146"/>
    <lineage>
        <taxon>Eukaryota</taxon>
        <taxon>Fungi</taxon>
        <taxon>Dikarya</taxon>
        <taxon>Ascomycota</taxon>
        <taxon>Pezizomycotina</taxon>
        <taxon>Dothideomycetes</taxon>
        <taxon>Dothideomycetidae</taxon>
        <taxon>Mycosphaerellales</taxon>
        <taxon>Mycosphaerellaceae</taxon>
        <taxon>Pseudocercospora</taxon>
    </lineage>
</organism>
<dbReference type="CDD" id="cd00593">
    <property type="entry name" value="RIBOc"/>
    <property type="match status" value="1"/>
</dbReference>
<evidence type="ECO:0000259" key="1">
    <source>
        <dbReference type="PROSITE" id="PS50142"/>
    </source>
</evidence>
<name>A0A139H870_9PEZI</name>
<dbReference type="InterPro" id="IPR036389">
    <property type="entry name" value="RNase_III_sf"/>
</dbReference>
<dbReference type="SUPFAM" id="SSF69065">
    <property type="entry name" value="RNase III domain-like"/>
    <property type="match status" value="1"/>
</dbReference>
<dbReference type="OrthoDB" id="268400at2759"/>
<dbReference type="EMBL" id="LFZN01000109">
    <property type="protein sequence ID" value="KXS98664.1"/>
    <property type="molecule type" value="Genomic_DNA"/>
</dbReference>
<reference evidence="2 3" key="1">
    <citation type="submission" date="2015-07" db="EMBL/GenBank/DDBJ databases">
        <title>Comparative genomics of the Sigatoka disease complex on banana suggests a link between parallel evolutionary changes in Pseudocercospora fijiensis and Pseudocercospora eumusae and increased virulence on the banana host.</title>
        <authorList>
            <person name="Chang T.-C."/>
            <person name="Salvucci A."/>
            <person name="Crous P.W."/>
            <person name="Stergiopoulos I."/>
        </authorList>
    </citation>
    <scope>NUCLEOTIDE SEQUENCE [LARGE SCALE GENOMIC DNA]</scope>
    <source>
        <strain evidence="2 3">CBS 114824</strain>
    </source>
</reference>
<proteinExistence type="predicted"/>
<dbReference type="InterPro" id="IPR000999">
    <property type="entry name" value="RNase_III_dom"/>
</dbReference>
<dbReference type="GO" id="GO:0004525">
    <property type="term" value="F:ribonuclease III activity"/>
    <property type="evidence" value="ECO:0007669"/>
    <property type="project" value="InterPro"/>
</dbReference>
<dbReference type="AlphaFoldDB" id="A0A139H870"/>
<protein>
    <recommendedName>
        <fullName evidence="1">RNase III domain-containing protein</fullName>
    </recommendedName>
</protein>
<dbReference type="Pfam" id="PF14622">
    <property type="entry name" value="Ribonucleas_3_3"/>
    <property type="match status" value="1"/>
</dbReference>
<evidence type="ECO:0000313" key="3">
    <source>
        <dbReference type="Proteomes" id="UP000070133"/>
    </source>
</evidence>
<dbReference type="GO" id="GO:0006396">
    <property type="term" value="P:RNA processing"/>
    <property type="evidence" value="ECO:0007669"/>
    <property type="project" value="InterPro"/>
</dbReference>